<dbReference type="InterPro" id="IPR000620">
    <property type="entry name" value="EamA_dom"/>
</dbReference>
<keyword evidence="3 6" id="KW-0812">Transmembrane</keyword>
<protein>
    <recommendedName>
        <fullName evidence="6">WAT1-related protein</fullName>
    </recommendedName>
</protein>
<feature type="compositionally biased region" description="Basic and acidic residues" evidence="7">
    <location>
        <begin position="363"/>
        <end position="380"/>
    </location>
</feature>
<evidence type="ECO:0000256" key="4">
    <source>
        <dbReference type="ARBA" id="ARBA00022989"/>
    </source>
</evidence>
<evidence type="ECO:0000256" key="7">
    <source>
        <dbReference type="SAM" id="MobiDB-lite"/>
    </source>
</evidence>
<dbReference type="SUPFAM" id="SSF103481">
    <property type="entry name" value="Multidrug resistance efflux transporter EmrE"/>
    <property type="match status" value="2"/>
</dbReference>
<accession>A0ABM0PHK5</accession>
<sequence length="399" mass="43836">MIFTFQLLSTGTRHFCEKRGREREREREMGMKSSLVELVPFAAMVMVEIMDVGLTTLSKAAMSRGMSHFVFVVYSNALATLILLPSSFIIHRNKRPPLTFSVLCKFFLLSLAGITVMQNCVFAGVSYSSPTLASALSNLVPAFTFFLAVIFRMEKFDLRNSRSQIKIMGTLVSISGALIVTLYKGPAVGFLPSQPAIDSSPPNPTMLTSMNNWVIGGLFLTTASLSLAVWNTAQAAILKGYPSEMTVVSFYCFFGTIQSAILTLIVEKNPKVWALRLDMELISILYSAIFGSVITFSTLTWCIQKKGPVFVAMFKPLGIAIAALMGAIFLGDTLHVGSVIGALVIVVGFYGVIWAQSKEEKSLDQKRDEKEQGETHEVVDRLQSSSQSTPLLEAYTQHV</sequence>
<evidence type="ECO:0000313" key="9">
    <source>
        <dbReference type="Proteomes" id="UP000694861"/>
    </source>
</evidence>
<evidence type="ECO:0000259" key="8">
    <source>
        <dbReference type="Pfam" id="PF00892"/>
    </source>
</evidence>
<feature type="transmembrane region" description="Helical" evidence="6">
    <location>
        <begin position="131"/>
        <end position="153"/>
    </location>
</feature>
<reference evidence="10" key="2">
    <citation type="submission" date="2025-08" db="UniProtKB">
        <authorList>
            <consortium name="RefSeq"/>
        </authorList>
    </citation>
    <scope>IDENTIFICATION</scope>
</reference>
<evidence type="ECO:0000256" key="2">
    <source>
        <dbReference type="ARBA" id="ARBA00007635"/>
    </source>
</evidence>
<gene>
    <name evidence="10" type="primary">LOC103338314</name>
</gene>
<name>A0ABM0PHK5_PRUMU</name>
<evidence type="ECO:0000256" key="1">
    <source>
        <dbReference type="ARBA" id="ARBA00004141"/>
    </source>
</evidence>
<feature type="transmembrane region" description="Helical" evidence="6">
    <location>
        <begin position="336"/>
        <end position="355"/>
    </location>
</feature>
<dbReference type="PANTHER" id="PTHR31218">
    <property type="entry name" value="WAT1-RELATED PROTEIN"/>
    <property type="match status" value="1"/>
</dbReference>
<organism evidence="9 10">
    <name type="scientific">Prunus mume</name>
    <name type="common">Japanese apricot</name>
    <name type="synonym">Armeniaca mume</name>
    <dbReference type="NCBI Taxonomy" id="102107"/>
    <lineage>
        <taxon>Eukaryota</taxon>
        <taxon>Viridiplantae</taxon>
        <taxon>Streptophyta</taxon>
        <taxon>Embryophyta</taxon>
        <taxon>Tracheophyta</taxon>
        <taxon>Spermatophyta</taxon>
        <taxon>Magnoliopsida</taxon>
        <taxon>eudicotyledons</taxon>
        <taxon>Gunneridae</taxon>
        <taxon>Pentapetalae</taxon>
        <taxon>rosids</taxon>
        <taxon>fabids</taxon>
        <taxon>Rosales</taxon>
        <taxon>Rosaceae</taxon>
        <taxon>Amygdaloideae</taxon>
        <taxon>Amygdaleae</taxon>
        <taxon>Prunus</taxon>
    </lineage>
</organism>
<feature type="transmembrane region" description="Helical" evidence="6">
    <location>
        <begin position="35"/>
        <end position="57"/>
    </location>
</feature>
<dbReference type="Pfam" id="PF00892">
    <property type="entry name" value="EamA"/>
    <property type="match status" value="2"/>
</dbReference>
<dbReference type="GeneID" id="103338314"/>
<dbReference type="Proteomes" id="UP000694861">
    <property type="component" value="Linkage group LG7"/>
</dbReference>
<evidence type="ECO:0000256" key="6">
    <source>
        <dbReference type="RuleBase" id="RU363077"/>
    </source>
</evidence>
<feature type="transmembrane region" description="Helical" evidence="6">
    <location>
        <begin position="69"/>
        <end position="90"/>
    </location>
</feature>
<feature type="transmembrane region" description="Helical" evidence="6">
    <location>
        <begin position="245"/>
        <end position="266"/>
    </location>
</feature>
<feature type="region of interest" description="Disordered" evidence="7">
    <location>
        <begin position="363"/>
        <end position="399"/>
    </location>
</feature>
<feature type="transmembrane region" description="Helical" evidence="6">
    <location>
        <begin position="281"/>
        <end position="302"/>
    </location>
</feature>
<evidence type="ECO:0000313" key="10">
    <source>
        <dbReference type="RefSeq" id="XP_008239731.1"/>
    </source>
</evidence>
<reference evidence="9" key="1">
    <citation type="journal article" date="2012" name="Nat. Commun.">
        <title>The genome of Prunus mume.</title>
        <authorList>
            <person name="Zhang Q."/>
            <person name="Chen W."/>
            <person name="Sun L."/>
            <person name="Zhao F."/>
            <person name="Huang B."/>
            <person name="Yang W."/>
            <person name="Tao Y."/>
            <person name="Wang J."/>
            <person name="Yuan Z."/>
            <person name="Fan G."/>
            <person name="Xing Z."/>
            <person name="Han C."/>
            <person name="Pan H."/>
            <person name="Zhong X."/>
            <person name="Shi W."/>
            <person name="Liang X."/>
            <person name="Du D."/>
            <person name="Sun F."/>
            <person name="Xu Z."/>
            <person name="Hao R."/>
            <person name="Lv T."/>
            <person name="Lv Y."/>
            <person name="Zheng Z."/>
            <person name="Sun M."/>
            <person name="Luo L."/>
            <person name="Cai M."/>
            <person name="Gao Y."/>
            <person name="Wang J."/>
            <person name="Yin Y."/>
            <person name="Xu X."/>
            <person name="Cheng T."/>
            <person name="Wang J."/>
        </authorList>
    </citation>
    <scope>NUCLEOTIDE SEQUENCE [LARGE SCALE GENOMIC DNA]</scope>
</reference>
<feature type="transmembrane region" description="Helical" evidence="6">
    <location>
        <begin position="213"/>
        <end position="233"/>
    </location>
</feature>
<feature type="transmembrane region" description="Helical" evidence="6">
    <location>
        <begin position="165"/>
        <end position="183"/>
    </location>
</feature>
<dbReference type="InterPro" id="IPR030184">
    <property type="entry name" value="WAT1-related"/>
</dbReference>
<keyword evidence="9" id="KW-1185">Reference proteome</keyword>
<feature type="domain" description="EamA" evidence="8">
    <location>
        <begin position="215"/>
        <end position="353"/>
    </location>
</feature>
<feature type="domain" description="EamA" evidence="8">
    <location>
        <begin position="54"/>
        <end position="181"/>
    </location>
</feature>
<comment type="subcellular location">
    <subcellularLocation>
        <location evidence="1 6">Membrane</location>
        <topology evidence="1 6">Multi-pass membrane protein</topology>
    </subcellularLocation>
</comment>
<dbReference type="InterPro" id="IPR037185">
    <property type="entry name" value="EmrE-like"/>
</dbReference>
<keyword evidence="5 6" id="KW-0472">Membrane</keyword>
<comment type="similarity">
    <text evidence="2 6">Belongs to the drug/metabolite transporter (DMT) superfamily. Plant drug/metabolite exporter (P-DME) (TC 2.A.7.4) family.</text>
</comment>
<evidence type="ECO:0000256" key="3">
    <source>
        <dbReference type="ARBA" id="ARBA00022692"/>
    </source>
</evidence>
<feature type="transmembrane region" description="Helical" evidence="6">
    <location>
        <begin position="102"/>
        <end position="125"/>
    </location>
</feature>
<proteinExistence type="inferred from homology"/>
<dbReference type="RefSeq" id="XP_008239731.1">
    <property type="nucleotide sequence ID" value="XM_008241509.2"/>
</dbReference>
<feature type="transmembrane region" description="Helical" evidence="6">
    <location>
        <begin position="309"/>
        <end position="330"/>
    </location>
</feature>
<keyword evidence="4 6" id="KW-1133">Transmembrane helix</keyword>
<evidence type="ECO:0000256" key="5">
    <source>
        <dbReference type="ARBA" id="ARBA00023136"/>
    </source>
</evidence>